<protein>
    <submittedName>
        <fullName evidence="1">Uncharacterized protein</fullName>
    </submittedName>
</protein>
<evidence type="ECO:0000313" key="2">
    <source>
        <dbReference type="Proteomes" id="UP000780801"/>
    </source>
</evidence>
<accession>A0A9P6FMI6</accession>
<dbReference type="Proteomes" id="UP000780801">
    <property type="component" value="Unassembled WGS sequence"/>
</dbReference>
<dbReference type="OrthoDB" id="2444106at2759"/>
<proteinExistence type="predicted"/>
<feature type="non-terminal residue" evidence="1">
    <location>
        <position position="115"/>
    </location>
</feature>
<gene>
    <name evidence="1" type="ORF">BGW38_007404</name>
</gene>
<evidence type="ECO:0000313" key="1">
    <source>
        <dbReference type="EMBL" id="KAF9577400.1"/>
    </source>
</evidence>
<feature type="non-terminal residue" evidence="1">
    <location>
        <position position="1"/>
    </location>
</feature>
<keyword evidence="2" id="KW-1185">Reference proteome</keyword>
<organism evidence="1 2">
    <name type="scientific">Lunasporangiospora selenospora</name>
    <dbReference type="NCBI Taxonomy" id="979761"/>
    <lineage>
        <taxon>Eukaryota</taxon>
        <taxon>Fungi</taxon>
        <taxon>Fungi incertae sedis</taxon>
        <taxon>Mucoromycota</taxon>
        <taxon>Mortierellomycotina</taxon>
        <taxon>Mortierellomycetes</taxon>
        <taxon>Mortierellales</taxon>
        <taxon>Mortierellaceae</taxon>
        <taxon>Lunasporangiospora</taxon>
    </lineage>
</organism>
<reference evidence="1" key="1">
    <citation type="journal article" date="2020" name="Fungal Divers.">
        <title>Resolving the Mortierellaceae phylogeny through synthesis of multi-gene phylogenetics and phylogenomics.</title>
        <authorList>
            <person name="Vandepol N."/>
            <person name="Liber J."/>
            <person name="Desiro A."/>
            <person name="Na H."/>
            <person name="Kennedy M."/>
            <person name="Barry K."/>
            <person name="Grigoriev I.V."/>
            <person name="Miller A.N."/>
            <person name="O'Donnell K."/>
            <person name="Stajich J.E."/>
            <person name="Bonito G."/>
        </authorList>
    </citation>
    <scope>NUCLEOTIDE SEQUENCE</scope>
    <source>
        <strain evidence="1">KOD1015</strain>
    </source>
</reference>
<dbReference type="AlphaFoldDB" id="A0A9P6FMI6"/>
<comment type="caution">
    <text evidence="1">The sequence shown here is derived from an EMBL/GenBank/DDBJ whole genome shotgun (WGS) entry which is preliminary data.</text>
</comment>
<sequence>FITKELALKSTKADIDANERLFENMTQSGEKKTVTLMRIKQTVANNTLYFECAANEYKPPHTGKNAPIHQPSKLLRINKNLLVRTCSPDSIVFMDAHGLFGRIYGMKAISDFYGA</sequence>
<name>A0A9P6FMI6_9FUNG</name>
<dbReference type="EMBL" id="JAABOA010004886">
    <property type="protein sequence ID" value="KAF9577400.1"/>
    <property type="molecule type" value="Genomic_DNA"/>
</dbReference>